<proteinExistence type="predicted"/>
<organism evidence="2 3">
    <name type="scientific">Acaulospora morrowiae</name>
    <dbReference type="NCBI Taxonomy" id="94023"/>
    <lineage>
        <taxon>Eukaryota</taxon>
        <taxon>Fungi</taxon>
        <taxon>Fungi incertae sedis</taxon>
        <taxon>Mucoromycota</taxon>
        <taxon>Glomeromycotina</taxon>
        <taxon>Glomeromycetes</taxon>
        <taxon>Diversisporales</taxon>
        <taxon>Acaulosporaceae</taxon>
        <taxon>Acaulospora</taxon>
    </lineage>
</organism>
<evidence type="ECO:0000313" key="2">
    <source>
        <dbReference type="EMBL" id="CAG8649541.1"/>
    </source>
</evidence>
<accession>A0A9N9H346</accession>
<feature type="region of interest" description="Disordered" evidence="1">
    <location>
        <begin position="141"/>
        <end position="175"/>
    </location>
</feature>
<evidence type="ECO:0000313" key="3">
    <source>
        <dbReference type="Proteomes" id="UP000789342"/>
    </source>
</evidence>
<protein>
    <submittedName>
        <fullName evidence="2">13067_t:CDS:1</fullName>
    </submittedName>
</protein>
<comment type="caution">
    <text evidence="2">The sequence shown here is derived from an EMBL/GenBank/DDBJ whole genome shotgun (WGS) entry which is preliminary data.</text>
</comment>
<name>A0A9N9H346_9GLOM</name>
<keyword evidence="3" id="KW-1185">Reference proteome</keyword>
<sequence>RKNSHNYGGHLLVTHLMVYLSVVICHRQYGSLPAVVKTLTTTAVWESSSSPEKGKTHITTLGIYWLPSYGLLKHRLRNEDINYFWNRIEQQRLESERATRTIRCHVNIRSKTQDMMENMADETIEEAEIARKRLHSEFSRHKQNEEGFSTPPNKIRTSNRMFSNEGPSTIRDPKMMSGIFDENIASDMKEKVQRSTSPFLSKKRACNTQQEDEKGITVDDLANSVIDASNTFGQVEFPSYYSKLKSIWDKKDATNYHVIDLGDKDTLYNVHKLLDEDELKSLFKRLVLDDEDMHIDEKTHKYIELFDQIIEDENLEDIFDDVFVDEIAGNDLVDENNEETKSVEGDNEKFNKTIAKMKEIVHQLDGLSEKYHYLSNTLPISAQYYNQSKMPDMFIVKNVSSHLDNITRMNGAMKNTPERTWTAHRTISTKMDVQENNFKADGVLEFFERPMQIPLFLLEVSEGPNNPDPDKINEDREKLMNEGVFAINKFMTKTGLPTWEVCSTLKIFLAQGFGDNVEIGQMIFIGPGLYLFSPFTIPALVISTSTDNLEHVPRLIRTLLCLRYNVLKEVKMFEKFKKEGQRRIAKPKTKYPTGVTPERPKAIPLTQNGFYVPDIFD</sequence>
<feature type="non-terminal residue" evidence="2">
    <location>
        <position position="1"/>
    </location>
</feature>
<dbReference type="OrthoDB" id="2381955at2759"/>
<reference evidence="2" key="1">
    <citation type="submission" date="2021-06" db="EMBL/GenBank/DDBJ databases">
        <authorList>
            <person name="Kallberg Y."/>
            <person name="Tangrot J."/>
            <person name="Rosling A."/>
        </authorList>
    </citation>
    <scope>NUCLEOTIDE SEQUENCE</scope>
    <source>
        <strain evidence="2">CL551</strain>
    </source>
</reference>
<evidence type="ECO:0000256" key="1">
    <source>
        <dbReference type="SAM" id="MobiDB-lite"/>
    </source>
</evidence>
<feature type="compositionally biased region" description="Polar residues" evidence="1">
    <location>
        <begin position="146"/>
        <end position="167"/>
    </location>
</feature>
<dbReference type="Proteomes" id="UP000789342">
    <property type="component" value="Unassembled WGS sequence"/>
</dbReference>
<dbReference type="EMBL" id="CAJVPV010010273">
    <property type="protein sequence ID" value="CAG8649541.1"/>
    <property type="molecule type" value="Genomic_DNA"/>
</dbReference>
<gene>
    <name evidence="2" type="ORF">AMORRO_LOCUS9896</name>
</gene>
<dbReference type="AlphaFoldDB" id="A0A9N9H346"/>